<accession>A0A7I8KLW9</accession>
<name>A0A7I8KLW9_SPIIN</name>
<keyword evidence="3" id="KW-1185">Reference proteome</keyword>
<feature type="chain" id="PRO_5029772912" evidence="1">
    <location>
        <begin position="28"/>
        <end position="78"/>
    </location>
</feature>
<gene>
    <name evidence="2" type="ORF">SI8410_06008753</name>
</gene>
<protein>
    <submittedName>
        <fullName evidence="2">Uncharacterized protein</fullName>
    </submittedName>
</protein>
<evidence type="ECO:0000313" key="2">
    <source>
        <dbReference type="EMBL" id="CAA7398088.1"/>
    </source>
</evidence>
<sequence length="78" mass="8607">MNRRQLSLLFLLLLVSAHNSISGGAAARPLSFPDQGRYAKAFSSLGMRCECCDAGGGQCRSEWDSPCLKLECRPWKFP</sequence>
<reference evidence="2" key="1">
    <citation type="submission" date="2020-02" db="EMBL/GenBank/DDBJ databases">
        <authorList>
            <person name="Scholz U."/>
            <person name="Mascher M."/>
            <person name="Fiebig A."/>
        </authorList>
    </citation>
    <scope>NUCLEOTIDE SEQUENCE</scope>
</reference>
<dbReference type="PANTHER" id="PTHR37078">
    <property type="entry name" value="NODULE CYSTEINE-RICH (NCR) SECRETED PEPTIDE"/>
    <property type="match status" value="1"/>
</dbReference>
<keyword evidence="1" id="KW-0732">Signal</keyword>
<feature type="signal peptide" evidence="1">
    <location>
        <begin position="1"/>
        <end position="27"/>
    </location>
</feature>
<dbReference type="OrthoDB" id="754109at2759"/>
<dbReference type="Proteomes" id="UP000663760">
    <property type="component" value="Chromosome 6"/>
</dbReference>
<evidence type="ECO:0000313" key="3">
    <source>
        <dbReference type="Proteomes" id="UP000663760"/>
    </source>
</evidence>
<dbReference type="PANTHER" id="PTHR37078:SF6">
    <property type="entry name" value="NODULE CYSTEINE-RICH (NCR) SECRETED PEPTIDE"/>
    <property type="match status" value="1"/>
</dbReference>
<evidence type="ECO:0000256" key="1">
    <source>
        <dbReference type="SAM" id="SignalP"/>
    </source>
</evidence>
<organism evidence="2 3">
    <name type="scientific">Spirodela intermedia</name>
    <name type="common">Intermediate duckweed</name>
    <dbReference type="NCBI Taxonomy" id="51605"/>
    <lineage>
        <taxon>Eukaryota</taxon>
        <taxon>Viridiplantae</taxon>
        <taxon>Streptophyta</taxon>
        <taxon>Embryophyta</taxon>
        <taxon>Tracheophyta</taxon>
        <taxon>Spermatophyta</taxon>
        <taxon>Magnoliopsida</taxon>
        <taxon>Liliopsida</taxon>
        <taxon>Araceae</taxon>
        <taxon>Lemnoideae</taxon>
        <taxon>Spirodela</taxon>
    </lineage>
</organism>
<dbReference type="AlphaFoldDB" id="A0A7I8KLW9"/>
<dbReference type="EMBL" id="LR746269">
    <property type="protein sequence ID" value="CAA7398088.1"/>
    <property type="molecule type" value="Genomic_DNA"/>
</dbReference>
<proteinExistence type="predicted"/>